<proteinExistence type="predicted"/>
<dbReference type="Proteomes" id="UP000256977">
    <property type="component" value="Unassembled WGS sequence"/>
</dbReference>
<evidence type="ECO:0008006" key="3">
    <source>
        <dbReference type="Google" id="ProtNLM"/>
    </source>
</evidence>
<gene>
    <name evidence="1" type="ORF">DFP98_12616</name>
</gene>
<evidence type="ECO:0000313" key="2">
    <source>
        <dbReference type="Proteomes" id="UP000256977"/>
    </source>
</evidence>
<name>A0A3D9INK8_9BACL</name>
<sequence length="222" mass="26541">MDQRFEAEYNTWLAKHISESRGERLRRLKYRHGFGEKLLLQQAWWPVVESLEFLYPEYELITPDGQYYYPDFVYIRPPQPTCLEADSFSSHARDADRDTFARGLDRQNEIEFANCHILRFSIDKLKEDPLSCQQHIRRMLEQWYEEEQLDLLALPLYQREIVRLAIRTISPITVTMVCECLGKNRKFVYKQIDELVKINWLEPASGAQRVRSYKLVSRGFVR</sequence>
<keyword evidence="2" id="KW-1185">Reference proteome</keyword>
<reference evidence="1 2" key="1">
    <citation type="submission" date="2018-07" db="EMBL/GenBank/DDBJ databases">
        <title>Genomic Encyclopedia of Type Strains, Phase III (KMG-III): the genomes of soil and plant-associated and newly described type strains.</title>
        <authorList>
            <person name="Whitman W."/>
        </authorList>
    </citation>
    <scope>NUCLEOTIDE SEQUENCE [LARGE SCALE GENOMIC DNA]</scope>
    <source>
        <strain evidence="1 2">CECT 7287</strain>
    </source>
</reference>
<dbReference type="EMBL" id="QRDZ01000026">
    <property type="protein sequence ID" value="RED63340.1"/>
    <property type="molecule type" value="Genomic_DNA"/>
</dbReference>
<dbReference type="RefSeq" id="WP_116063709.1">
    <property type="nucleotide sequence ID" value="NZ_QRDZ01000026.1"/>
</dbReference>
<dbReference type="AlphaFoldDB" id="A0A3D9INK8"/>
<comment type="caution">
    <text evidence="1">The sequence shown here is derived from an EMBL/GenBank/DDBJ whole genome shotgun (WGS) entry which is preliminary data.</text>
</comment>
<accession>A0A3D9INK8</accession>
<evidence type="ECO:0000313" key="1">
    <source>
        <dbReference type="EMBL" id="RED63340.1"/>
    </source>
</evidence>
<dbReference type="OrthoDB" id="2677830at2"/>
<organism evidence="1 2">
    <name type="scientific">Cohnella phaseoli</name>
    <dbReference type="NCBI Taxonomy" id="456490"/>
    <lineage>
        <taxon>Bacteria</taxon>
        <taxon>Bacillati</taxon>
        <taxon>Bacillota</taxon>
        <taxon>Bacilli</taxon>
        <taxon>Bacillales</taxon>
        <taxon>Paenibacillaceae</taxon>
        <taxon>Cohnella</taxon>
    </lineage>
</organism>
<protein>
    <recommendedName>
        <fullName evidence="3">DNA-binding response regulator</fullName>
    </recommendedName>
</protein>